<dbReference type="EMBL" id="BQKI01000078">
    <property type="protein sequence ID" value="GJN25540.1"/>
    <property type="molecule type" value="Genomic_DNA"/>
</dbReference>
<evidence type="ECO:0000256" key="5">
    <source>
        <dbReference type="ARBA" id="ARBA00022821"/>
    </source>
</evidence>
<keyword evidence="3" id="KW-0677">Repeat</keyword>
<evidence type="ECO:0000259" key="7">
    <source>
        <dbReference type="Pfam" id="PF18052"/>
    </source>
</evidence>
<evidence type="ECO:0000256" key="2">
    <source>
        <dbReference type="ARBA" id="ARBA00022614"/>
    </source>
</evidence>
<dbReference type="Proteomes" id="UP001054889">
    <property type="component" value="Unassembled WGS sequence"/>
</dbReference>
<reference evidence="9" key="2">
    <citation type="submission" date="2021-12" db="EMBL/GenBank/DDBJ databases">
        <title>Resequencing data analysis of finger millet.</title>
        <authorList>
            <person name="Hatakeyama M."/>
            <person name="Aluri S."/>
            <person name="Balachadran M.T."/>
            <person name="Sivarajan S.R."/>
            <person name="Poveda L."/>
            <person name="Shimizu-Inatsugi R."/>
            <person name="Schlapbach R."/>
            <person name="Sreeman S.M."/>
            <person name="Shimizu K.K."/>
        </authorList>
    </citation>
    <scope>NUCLEOTIDE SEQUENCE</scope>
</reference>
<sequence>MAAATALVFAGKSVATPVISFIVNKAFRYLSEWRQDEGMEAVKNRLLRRLTEIEAVYAVVNLEQIHEQSGGALDQWLWRFRDAVEDAEDVLDEIDYFKLREEARTRNLQDQVRNPVTNFFREKVVDKFAKHASERDMVKKLGKTIEDLDGVAEGISTFLQLAGHFDSHAMPHHAESRIQETSSLMATEIFGRVREKQQITRWLTDNLDEGSNAGVPVFAVIGIGENRIVIEPKQLKKLRNLSNLRYVSYGSNGFGEFHVVGLTSLQELHNFQIIKKEGYQISSLRNLNSLCKLQIRNLENIGGHEEVIEAELNRKVHLTSLSLNWSETNDAPTNGDDQILDKLEPHLVLENLEIAGVRSLPTAGVFKSLAALRELFVTDCMYLSSLGGLGALSHLTWLEITECEKLQLAADDLGEIGGNVVQDFSFQRMRSRVGGTLDKKRKPTMEENIPHPSCENRSLQPRL</sequence>
<organism evidence="9 10">
    <name type="scientific">Eleusine coracana subsp. coracana</name>
    <dbReference type="NCBI Taxonomy" id="191504"/>
    <lineage>
        <taxon>Eukaryota</taxon>
        <taxon>Viridiplantae</taxon>
        <taxon>Streptophyta</taxon>
        <taxon>Embryophyta</taxon>
        <taxon>Tracheophyta</taxon>
        <taxon>Spermatophyta</taxon>
        <taxon>Magnoliopsida</taxon>
        <taxon>Liliopsida</taxon>
        <taxon>Poales</taxon>
        <taxon>Poaceae</taxon>
        <taxon>PACMAD clade</taxon>
        <taxon>Chloridoideae</taxon>
        <taxon>Cynodonteae</taxon>
        <taxon>Eleusininae</taxon>
        <taxon>Eleusine</taxon>
    </lineage>
</organism>
<keyword evidence="4" id="KW-0547">Nucleotide-binding</keyword>
<feature type="domain" description="R13L1/DRL21-like LRR repeat region" evidence="8">
    <location>
        <begin position="281"/>
        <end position="403"/>
    </location>
</feature>
<keyword evidence="5" id="KW-0611">Plant defense</keyword>
<dbReference type="SUPFAM" id="SSF52058">
    <property type="entry name" value="L domain-like"/>
    <property type="match status" value="1"/>
</dbReference>
<dbReference type="Gene3D" id="3.80.10.10">
    <property type="entry name" value="Ribonuclease Inhibitor"/>
    <property type="match status" value="1"/>
</dbReference>
<keyword evidence="10" id="KW-1185">Reference proteome</keyword>
<dbReference type="PANTHER" id="PTHR47186">
    <property type="entry name" value="LEUCINE-RICH REPEAT-CONTAINING PROTEIN 57"/>
    <property type="match status" value="1"/>
</dbReference>
<dbReference type="InterPro" id="IPR041118">
    <property type="entry name" value="Rx_N"/>
</dbReference>
<accession>A0AAV5ETK4</accession>
<evidence type="ECO:0000259" key="8">
    <source>
        <dbReference type="Pfam" id="PF25019"/>
    </source>
</evidence>
<evidence type="ECO:0008006" key="11">
    <source>
        <dbReference type="Google" id="ProtNLM"/>
    </source>
</evidence>
<proteinExistence type="inferred from homology"/>
<protein>
    <recommendedName>
        <fullName evidence="11">Rx N-terminal domain-containing protein</fullName>
    </recommendedName>
</protein>
<reference evidence="9" key="1">
    <citation type="journal article" date="2018" name="DNA Res.">
        <title>Multiple hybrid de novo genome assembly of finger millet, an orphan allotetraploid crop.</title>
        <authorList>
            <person name="Hatakeyama M."/>
            <person name="Aluri S."/>
            <person name="Balachadran M.T."/>
            <person name="Sivarajan S.R."/>
            <person name="Patrignani A."/>
            <person name="Gruter S."/>
            <person name="Poveda L."/>
            <person name="Shimizu-Inatsugi R."/>
            <person name="Baeten J."/>
            <person name="Francoijs K.J."/>
            <person name="Nataraja K.N."/>
            <person name="Reddy Y.A.N."/>
            <person name="Phadnis S."/>
            <person name="Ravikumar R.L."/>
            <person name="Schlapbach R."/>
            <person name="Sreeman S.M."/>
            <person name="Shimizu K.K."/>
        </authorList>
    </citation>
    <scope>NUCLEOTIDE SEQUENCE</scope>
</reference>
<dbReference type="GO" id="GO:0006952">
    <property type="term" value="P:defense response"/>
    <property type="evidence" value="ECO:0007669"/>
    <property type="project" value="UniProtKB-KW"/>
</dbReference>
<comment type="caution">
    <text evidence="9">The sequence shown here is derived from an EMBL/GenBank/DDBJ whole genome shotgun (WGS) entry which is preliminary data.</text>
</comment>
<evidence type="ECO:0000256" key="4">
    <source>
        <dbReference type="ARBA" id="ARBA00022741"/>
    </source>
</evidence>
<dbReference type="InterPro" id="IPR056789">
    <property type="entry name" value="LRR_R13L1-DRL21"/>
</dbReference>
<evidence type="ECO:0000313" key="10">
    <source>
        <dbReference type="Proteomes" id="UP001054889"/>
    </source>
</evidence>
<gene>
    <name evidence="9" type="primary">gb13382</name>
    <name evidence="9" type="ORF">PR202_gb13382</name>
</gene>
<dbReference type="PANTHER" id="PTHR47186:SF3">
    <property type="entry name" value="OS09G0267800 PROTEIN"/>
    <property type="match status" value="1"/>
</dbReference>
<dbReference type="InterPro" id="IPR032675">
    <property type="entry name" value="LRR_dom_sf"/>
</dbReference>
<feature type="domain" description="Disease resistance N-terminal" evidence="7">
    <location>
        <begin position="18"/>
        <end position="108"/>
    </location>
</feature>
<dbReference type="AlphaFoldDB" id="A0AAV5ETK4"/>
<comment type="similarity">
    <text evidence="1">Belongs to the disease resistance NB-LRR family.</text>
</comment>
<evidence type="ECO:0000256" key="1">
    <source>
        <dbReference type="ARBA" id="ARBA00008894"/>
    </source>
</evidence>
<keyword evidence="2" id="KW-0433">Leucine-rich repeat</keyword>
<evidence type="ECO:0000256" key="6">
    <source>
        <dbReference type="SAM" id="MobiDB-lite"/>
    </source>
</evidence>
<dbReference type="GO" id="GO:0000166">
    <property type="term" value="F:nucleotide binding"/>
    <property type="evidence" value="ECO:0007669"/>
    <property type="project" value="UniProtKB-KW"/>
</dbReference>
<dbReference type="Pfam" id="PF25019">
    <property type="entry name" value="LRR_R13L1-DRL21"/>
    <property type="match status" value="1"/>
</dbReference>
<evidence type="ECO:0000313" key="9">
    <source>
        <dbReference type="EMBL" id="GJN25540.1"/>
    </source>
</evidence>
<name>A0AAV5ETK4_ELECO</name>
<feature type="region of interest" description="Disordered" evidence="6">
    <location>
        <begin position="435"/>
        <end position="463"/>
    </location>
</feature>
<evidence type="ECO:0000256" key="3">
    <source>
        <dbReference type="ARBA" id="ARBA00022737"/>
    </source>
</evidence>
<dbReference type="Pfam" id="PF18052">
    <property type="entry name" value="Rx_N"/>
    <property type="match status" value="1"/>
</dbReference>